<evidence type="ECO:0000313" key="2">
    <source>
        <dbReference type="EMBL" id="KAK7488202.1"/>
    </source>
</evidence>
<comment type="caution">
    <text evidence="2">The sequence shown here is derived from an EMBL/GenBank/DDBJ whole genome shotgun (WGS) entry which is preliminary data.</text>
</comment>
<feature type="compositionally biased region" description="Low complexity" evidence="1">
    <location>
        <begin position="164"/>
        <end position="177"/>
    </location>
</feature>
<accession>A0ABD0KMR6</accession>
<feature type="region of interest" description="Disordered" evidence="1">
    <location>
        <begin position="428"/>
        <end position="447"/>
    </location>
</feature>
<keyword evidence="3" id="KW-1185">Reference proteome</keyword>
<evidence type="ECO:0000313" key="3">
    <source>
        <dbReference type="Proteomes" id="UP001519460"/>
    </source>
</evidence>
<feature type="region of interest" description="Disordered" evidence="1">
    <location>
        <begin position="129"/>
        <end position="274"/>
    </location>
</feature>
<dbReference type="AlphaFoldDB" id="A0ABD0KMR6"/>
<feature type="compositionally biased region" description="Low complexity" evidence="1">
    <location>
        <begin position="428"/>
        <end position="446"/>
    </location>
</feature>
<sequence length="471" mass="48533">MRCFELMICYRDLLALSGMPCAGRCHVSGGGDSARATPGKPFGGGAVREPARKGTALARTGAGAVGTLPSTGARGTGSLRTSCSGVTCRNVPRTVFPPQGFGDRAGGGLFGFPVGSDWWSMDWLNNWVSRPDPDDDDRDDTSREGDDGDQEDGFRFPPRPSGFPPGAGSFPSGTGTPQPGSKTFPGGFPSGAGNFPGSGSFPSGSGNFPSGSFPSGTGNFPSGTGSFPSGSDNFPSGTFPPNPSSFPSGSDNLPSGTGNLPSGTGSFPSGTGNFPSGTGNFPLWNRQLSLLEPAAFLLEPATSPLEPAKFPSGTGSFPSGTGNFPSGTGNFPSGTGSFSFWCWKLPARHFPRLDEPGKAAVVTVSGTISTTMTPTLLDQVQKQERPGTPLTVASLTSCTSKAGLPVVDATRRQRRRLRGARTTPVTVVRPGTVTTGPGPGILTTRPQPTCLWTRTKPTVTSRLKVAWTAAR</sequence>
<organism evidence="2 3">
    <name type="scientific">Batillaria attramentaria</name>
    <dbReference type="NCBI Taxonomy" id="370345"/>
    <lineage>
        <taxon>Eukaryota</taxon>
        <taxon>Metazoa</taxon>
        <taxon>Spiralia</taxon>
        <taxon>Lophotrochozoa</taxon>
        <taxon>Mollusca</taxon>
        <taxon>Gastropoda</taxon>
        <taxon>Caenogastropoda</taxon>
        <taxon>Sorbeoconcha</taxon>
        <taxon>Cerithioidea</taxon>
        <taxon>Batillariidae</taxon>
        <taxon>Batillaria</taxon>
    </lineage>
</organism>
<dbReference type="Proteomes" id="UP001519460">
    <property type="component" value="Unassembled WGS sequence"/>
</dbReference>
<name>A0ABD0KMR6_9CAEN</name>
<feature type="region of interest" description="Disordered" evidence="1">
    <location>
        <begin position="310"/>
        <end position="330"/>
    </location>
</feature>
<dbReference type="EMBL" id="JACVVK020000153">
    <property type="protein sequence ID" value="KAK7488202.1"/>
    <property type="molecule type" value="Genomic_DNA"/>
</dbReference>
<feature type="compositionally biased region" description="Low complexity" evidence="1">
    <location>
        <begin position="310"/>
        <end position="322"/>
    </location>
</feature>
<feature type="compositionally biased region" description="Low complexity" evidence="1">
    <location>
        <begin position="261"/>
        <end position="272"/>
    </location>
</feature>
<gene>
    <name evidence="2" type="ORF">BaRGS_00020509</name>
</gene>
<feature type="compositionally biased region" description="Low complexity" evidence="1">
    <location>
        <begin position="197"/>
        <end position="237"/>
    </location>
</feature>
<feature type="compositionally biased region" description="Polar residues" evidence="1">
    <location>
        <begin position="251"/>
        <end position="260"/>
    </location>
</feature>
<evidence type="ECO:0000256" key="1">
    <source>
        <dbReference type="SAM" id="MobiDB-lite"/>
    </source>
</evidence>
<proteinExistence type="predicted"/>
<reference evidence="2 3" key="1">
    <citation type="journal article" date="2023" name="Sci. Data">
        <title>Genome assembly of the Korean intertidal mud-creeper Batillaria attramentaria.</title>
        <authorList>
            <person name="Patra A.K."/>
            <person name="Ho P.T."/>
            <person name="Jun S."/>
            <person name="Lee S.J."/>
            <person name="Kim Y."/>
            <person name="Won Y.J."/>
        </authorList>
    </citation>
    <scope>NUCLEOTIDE SEQUENCE [LARGE SCALE GENOMIC DNA]</scope>
    <source>
        <strain evidence="2">Wonlab-2016</strain>
    </source>
</reference>
<protein>
    <submittedName>
        <fullName evidence="2">Uncharacterized protein</fullName>
    </submittedName>
</protein>